<dbReference type="InterPro" id="IPR039361">
    <property type="entry name" value="Cyclin"/>
</dbReference>
<dbReference type="VEuPathDB" id="TrichDB:TVAG_404750"/>
<dbReference type="AlphaFoldDB" id="A2E2Z3"/>
<name>A2E2Z3_TRIV3</name>
<dbReference type="EMBL" id="DS113293">
    <property type="protein sequence ID" value="EAY12929.1"/>
    <property type="molecule type" value="Genomic_DNA"/>
</dbReference>
<dbReference type="eggNOG" id="KOG0653">
    <property type="taxonomic scope" value="Eukaryota"/>
</dbReference>
<proteinExistence type="inferred from homology"/>
<dbReference type="GO" id="GO:0005737">
    <property type="term" value="C:cytoplasm"/>
    <property type="evidence" value="ECO:0000318"/>
    <property type="project" value="GO_Central"/>
</dbReference>
<keyword evidence="1" id="KW-0195">Cyclin</keyword>
<dbReference type="Gene3D" id="1.10.472.10">
    <property type="entry name" value="Cyclin-like"/>
    <property type="match status" value="2"/>
</dbReference>
<dbReference type="Proteomes" id="UP000001542">
    <property type="component" value="Unassembled WGS sequence"/>
</dbReference>
<dbReference type="SMART" id="SM00385">
    <property type="entry name" value="CYCLIN"/>
    <property type="match status" value="1"/>
</dbReference>
<dbReference type="STRING" id="5722.A2E2Z3"/>
<dbReference type="GO" id="GO:0000082">
    <property type="term" value="P:G1/S transition of mitotic cell cycle"/>
    <property type="evidence" value="ECO:0000318"/>
    <property type="project" value="GO_Central"/>
</dbReference>
<dbReference type="RefSeq" id="XP_001325152.1">
    <property type="nucleotide sequence ID" value="XM_001325117.1"/>
</dbReference>
<dbReference type="FunFam" id="1.10.472.10:FF:000380">
    <property type="entry name" value="Cyclin, N-terminal domain containing protein"/>
    <property type="match status" value="1"/>
</dbReference>
<feature type="domain" description="Cyclin-like" evidence="2">
    <location>
        <begin position="92"/>
        <end position="176"/>
    </location>
</feature>
<organism evidence="3 4">
    <name type="scientific">Trichomonas vaginalis (strain ATCC PRA-98 / G3)</name>
    <dbReference type="NCBI Taxonomy" id="412133"/>
    <lineage>
        <taxon>Eukaryota</taxon>
        <taxon>Metamonada</taxon>
        <taxon>Parabasalia</taxon>
        <taxon>Trichomonadida</taxon>
        <taxon>Trichomonadidae</taxon>
        <taxon>Trichomonas</taxon>
    </lineage>
</organism>
<dbReference type="OrthoDB" id="5590282at2759"/>
<dbReference type="Pfam" id="PF00134">
    <property type="entry name" value="Cyclin_N"/>
    <property type="match status" value="1"/>
</dbReference>
<dbReference type="SMR" id="A2E2Z3"/>
<evidence type="ECO:0000313" key="3">
    <source>
        <dbReference type="EMBL" id="EAY12929.1"/>
    </source>
</evidence>
<dbReference type="PANTHER" id="PTHR10177">
    <property type="entry name" value="CYCLINS"/>
    <property type="match status" value="1"/>
</dbReference>
<dbReference type="VEuPathDB" id="TrichDB:TVAGG3_0847560"/>
<evidence type="ECO:0000256" key="1">
    <source>
        <dbReference type="RuleBase" id="RU000383"/>
    </source>
</evidence>
<sequence length="296" mass="33879">MDLSILDHIQPLFNLEFVSRSSGSDQSEPSDDYSFDYSINLEDDFKNCPSKTPFEYVPHAIVNISKHRQEIRENYNQHFHEIKKDIKVIIVDWCIRVYLEMSLSKETLFLGIYILNTILRIKSVKRCHLQLVAATSLWIASKIEEASTPTLSDFVTVCGNNYSTREFYACEKCILRYMNYDIAIATHQFYIDLALGTFDASESYKMSVEIISLVSLFLDDLTDSPNIASAILSLAASISHENDSIWKLSFPINEPSVMILVSQLSDNFKEQLAFKNSIISKKFKTMNDSICRNNAI</sequence>
<dbReference type="GO" id="GO:0000307">
    <property type="term" value="C:cyclin-dependent protein kinase holoenzyme complex"/>
    <property type="evidence" value="ECO:0000318"/>
    <property type="project" value="GO_Central"/>
</dbReference>
<evidence type="ECO:0000259" key="2">
    <source>
        <dbReference type="SMART" id="SM00385"/>
    </source>
</evidence>
<dbReference type="FunFam" id="1.10.472.10:FF:000089">
    <property type="entry name" value="Cyclin, N-terminal domain containing protein"/>
    <property type="match status" value="1"/>
</dbReference>
<dbReference type="KEGG" id="tva:4770902"/>
<dbReference type="InParanoid" id="A2E2Z3"/>
<comment type="similarity">
    <text evidence="1">Belongs to the cyclin family.</text>
</comment>
<reference evidence="3" key="2">
    <citation type="journal article" date="2007" name="Science">
        <title>Draft genome sequence of the sexually transmitted pathogen Trichomonas vaginalis.</title>
        <authorList>
            <person name="Carlton J.M."/>
            <person name="Hirt R.P."/>
            <person name="Silva J.C."/>
            <person name="Delcher A.L."/>
            <person name="Schatz M."/>
            <person name="Zhao Q."/>
            <person name="Wortman J.R."/>
            <person name="Bidwell S.L."/>
            <person name="Alsmark U.C.M."/>
            <person name="Besteiro S."/>
            <person name="Sicheritz-Ponten T."/>
            <person name="Noel C.J."/>
            <person name="Dacks J.B."/>
            <person name="Foster P.G."/>
            <person name="Simillion C."/>
            <person name="Van de Peer Y."/>
            <person name="Miranda-Saavedra D."/>
            <person name="Barton G.J."/>
            <person name="Westrop G.D."/>
            <person name="Mueller S."/>
            <person name="Dessi D."/>
            <person name="Fiori P.L."/>
            <person name="Ren Q."/>
            <person name="Paulsen I."/>
            <person name="Zhang H."/>
            <person name="Bastida-Corcuera F.D."/>
            <person name="Simoes-Barbosa A."/>
            <person name="Brown M.T."/>
            <person name="Hayes R.D."/>
            <person name="Mukherjee M."/>
            <person name="Okumura C.Y."/>
            <person name="Schneider R."/>
            <person name="Smith A.J."/>
            <person name="Vanacova S."/>
            <person name="Villalvazo M."/>
            <person name="Haas B.J."/>
            <person name="Pertea M."/>
            <person name="Feldblyum T.V."/>
            <person name="Utterback T.R."/>
            <person name="Shu C.L."/>
            <person name="Osoegawa K."/>
            <person name="de Jong P.J."/>
            <person name="Hrdy I."/>
            <person name="Horvathova L."/>
            <person name="Zubacova Z."/>
            <person name="Dolezal P."/>
            <person name="Malik S.B."/>
            <person name="Logsdon J.M. Jr."/>
            <person name="Henze K."/>
            <person name="Gupta A."/>
            <person name="Wang C.C."/>
            <person name="Dunne R.L."/>
            <person name="Upcroft J.A."/>
            <person name="Upcroft P."/>
            <person name="White O."/>
            <person name="Salzberg S.L."/>
            <person name="Tang P."/>
            <person name="Chiu C.-H."/>
            <person name="Lee Y.-S."/>
            <person name="Embley T.M."/>
            <person name="Coombs G.H."/>
            <person name="Mottram J.C."/>
            <person name="Tachezy J."/>
            <person name="Fraser-Liggett C.M."/>
            <person name="Johnson P.J."/>
        </authorList>
    </citation>
    <scope>NUCLEOTIDE SEQUENCE [LARGE SCALE GENOMIC DNA]</scope>
    <source>
        <strain evidence="3">G3</strain>
    </source>
</reference>
<gene>
    <name evidence="3" type="ORF">TVAG_404750</name>
</gene>
<dbReference type="InterPro" id="IPR036915">
    <property type="entry name" value="Cyclin-like_sf"/>
</dbReference>
<evidence type="ECO:0000313" key="4">
    <source>
        <dbReference type="Proteomes" id="UP000001542"/>
    </source>
</evidence>
<accession>A2E2Z3</accession>
<reference evidence="3" key="1">
    <citation type="submission" date="2006-10" db="EMBL/GenBank/DDBJ databases">
        <authorList>
            <person name="Amadeo P."/>
            <person name="Zhao Q."/>
            <person name="Wortman J."/>
            <person name="Fraser-Liggett C."/>
            <person name="Carlton J."/>
        </authorList>
    </citation>
    <scope>NUCLEOTIDE SEQUENCE</scope>
    <source>
        <strain evidence="3">G3</strain>
    </source>
</reference>
<dbReference type="InterPro" id="IPR013763">
    <property type="entry name" value="Cyclin-like_dom"/>
</dbReference>
<dbReference type="InterPro" id="IPR006671">
    <property type="entry name" value="Cyclin_N"/>
</dbReference>
<dbReference type="GO" id="GO:0005634">
    <property type="term" value="C:nucleus"/>
    <property type="evidence" value="ECO:0000318"/>
    <property type="project" value="GO_Central"/>
</dbReference>
<dbReference type="GO" id="GO:0016538">
    <property type="term" value="F:cyclin-dependent protein serine/threonine kinase regulator activity"/>
    <property type="evidence" value="ECO:0000318"/>
    <property type="project" value="GO_Central"/>
</dbReference>
<protein>
    <submittedName>
        <fullName evidence="3">Cyclin, N-terminal domain containing protein</fullName>
    </submittedName>
</protein>
<dbReference type="SUPFAM" id="SSF47954">
    <property type="entry name" value="Cyclin-like"/>
    <property type="match status" value="1"/>
</dbReference>
<keyword evidence="4" id="KW-1185">Reference proteome</keyword>